<protein>
    <submittedName>
        <fullName evidence="9">Bicyclomycin resistance protein</fullName>
    </submittedName>
</protein>
<reference evidence="9 10" key="1">
    <citation type="submission" date="2015-09" db="EMBL/GenBank/DDBJ databases">
        <title>Genome sequence of Oxobacter pfennigii DSM 3222.</title>
        <authorList>
            <person name="Poehlein A."/>
            <person name="Bengelsdorf F.R."/>
            <person name="Schiel-Bengelsdorf B."/>
            <person name="Duerre P."/>
            <person name="Daniel R."/>
        </authorList>
    </citation>
    <scope>NUCLEOTIDE SEQUENCE [LARGE SCALE GENOMIC DNA]</scope>
    <source>
        <strain evidence="9 10">DSM 3222</strain>
    </source>
</reference>
<feature type="transmembrane region" description="Helical" evidence="7">
    <location>
        <begin position="299"/>
        <end position="322"/>
    </location>
</feature>
<organism evidence="9 10">
    <name type="scientific">Oxobacter pfennigii</name>
    <dbReference type="NCBI Taxonomy" id="36849"/>
    <lineage>
        <taxon>Bacteria</taxon>
        <taxon>Bacillati</taxon>
        <taxon>Bacillota</taxon>
        <taxon>Clostridia</taxon>
        <taxon>Eubacteriales</taxon>
        <taxon>Clostridiaceae</taxon>
        <taxon>Oxobacter</taxon>
    </lineage>
</organism>
<keyword evidence="10" id="KW-1185">Reference proteome</keyword>
<dbReference type="OrthoDB" id="337363at2"/>
<feature type="transmembrane region" description="Helical" evidence="7">
    <location>
        <begin position="363"/>
        <end position="381"/>
    </location>
</feature>
<dbReference type="InterPro" id="IPR036259">
    <property type="entry name" value="MFS_trans_sf"/>
</dbReference>
<name>A0A0P8W6Q5_9CLOT</name>
<comment type="caution">
    <text evidence="9">The sequence shown here is derived from an EMBL/GenBank/DDBJ whole genome shotgun (WGS) entry which is preliminary data.</text>
</comment>
<dbReference type="PANTHER" id="PTHR43124">
    <property type="entry name" value="PURINE EFFLUX PUMP PBUE"/>
    <property type="match status" value="1"/>
</dbReference>
<dbReference type="GO" id="GO:0022857">
    <property type="term" value="F:transmembrane transporter activity"/>
    <property type="evidence" value="ECO:0007669"/>
    <property type="project" value="InterPro"/>
</dbReference>
<dbReference type="Pfam" id="PF07690">
    <property type="entry name" value="MFS_1"/>
    <property type="match status" value="1"/>
</dbReference>
<dbReference type="Proteomes" id="UP000050326">
    <property type="component" value="Unassembled WGS sequence"/>
</dbReference>
<dbReference type="EMBL" id="LKET01000037">
    <property type="protein sequence ID" value="KPU43724.1"/>
    <property type="molecule type" value="Genomic_DNA"/>
</dbReference>
<feature type="transmembrane region" description="Helical" evidence="7">
    <location>
        <begin position="12"/>
        <end position="32"/>
    </location>
</feature>
<dbReference type="InterPro" id="IPR005829">
    <property type="entry name" value="Sugar_transporter_CS"/>
</dbReference>
<evidence type="ECO:0000256" key="7">
    <source>
        <dbReference type="SAM" id="Phobius"/>
    </source>
</evidence>
<feature type="transmembrane region" description="Helical" evidence="7">
    <location>
        <begin position="134"/>
        <end position="157"/>
    </location>
</feature>
<dbReference type="InterPro" id="IPR020846">
    <property type="entry name" value="MFS_dom"/>
</dbReference>
<evidence type="ECO:0000313" key="9">
    <source>
        <dbReference type="EMBL" id="KPU43724.1"/>
    </source>
</evidence>
<dbReference type="InterPro" id="IPR011701">
    <property type="entry name" value="MFS"/>
</dbReference>
<feature type="domain" description="Major facilitator superfamily (MFS) profile" evidence="8">
    <location>
        <begin position="10"/>
        <end position="386"/>
    </location>
</feature>
<dbReference type="PROSITE" id="PS50850">
    <property type="entry name" value="MFS"/>
    <property type="match status" value="1"/>
</dbReference>
<accession>A0A0P8W6Q5</accession>
<dbReference type="RefSeq" id="WP_054875726.1">
    <property type="nucleotide sequence ID" value="NZ_LKET01000037.1"/>
</dbReference>
<dbReference type="InterPro" id="IPR050189">
    <property type="entry name" value="MFS_Efflux_Transporters"/>
</dbReference>
<keyword evidence="4 7" id="KW-0812">Transmembrane</keyword>
<feature type="transmembrane region" description="Helical" evidence="7">
    <location>
        <begin position="101"/>
        <end position="122"/>
    </location>
</feature>
<dbReference type="Gene3D" id="1.20.1250.20">
    <property type="entry name" value="MFS general substrate transporter like domains"/>
    <property type="match status" value="2"/>
</dbReference>
<comment type="subcellular location">
    <subcellularLocation>
        <location evidence="1">Cell membrane</location>
        <topology evidence="1">Multi-pass membrane protein</topology>
    </subcellularLocation>
</comment>
<feature type="transmembrane region" description="Helical" evidence="7">
    <location>
        <begin position="275"/>
        <end position="293"/>
    </location>
</feature>
<feature type="transmembrane region" description="Helical" evidence="7">
    <location>
        <begin position="243"/>
        <end position="263"/>
    </location>
</feature>
<gene>
    <name evidence="9" type="primary">bcr</name>
    <name evidence="9" type="ORF">OXPF_27040</name>
</gene>
<feature type="transmembrane region" description="Helical" evidence="7">
    <location>
        <begin position="76"/>
        <end position="95"/>
    </location>
</feature>
<evidence type="ECO:0000256" key="4">
    <source>
        <dbReference type="ARBA" id="ARBA00022692"/>
    </source>
</evidence>
<feature type="transmembrane region" description="Helical" evidence="7">
    <location>
        <begin position="334"/>
        <end position="351"/>
    </location>
</feature>
<evidence type="ECO:0000256" key="2">
    <source>
        <dbReference type="ARBA" id="ARBA00022448"/>
    </source>
</evidence>
<feature type="transmembrane region" description="Helical" evidence="7">
    <location>
        <begin position="163"/>
        <end position="180"/>
    </location>
</feature>
<keyword evidence="2" id="KW-0813">Transport</keyword>
<sequence length="393" mass="43338">MNSIKNYRYIAILCYIGAFMGPFGGNVVNILIPRLQGDFSVSFYKISLSISIYMLAFASFQLVSGFASDIFGRRKVVLLGYGGFSVGCMICYIAQDINIFLAGRFVQGMSNAFMTPVLMALLGDAVPSKDLGKYMGVFGSVQTSGIFIAPILGGIFAELNWRYTFLILGILSTILLFIYIKTFKHIGDAKKQGLVPYEVYSELISNKKIVILSLSSFLGYFGFGSLGFLFAKYIYMELNTSESINGIIVSLTGFGSIILSPYAGKIIDIYERSKVCMAGIAGIVPLVFLIPYIRNIYLLSLTLLIMGMLSAFVWSALNTMAIDTSPQIRGTASSIVNSFKYFSFSISPLIYGMVYENRGIEDAFKVASCVTFIQLVLMIIYQNMNQRAKVKAV</sequence>
<dbReference type="SUPFAM" id="SSF103473">
    <property type="entry name" value="MFS general substrate transporter"/>
    <property type="match status" value="1"/>
</dbReference>
<keyword evidence="6 7" id="KW-0472">Membrane</keyword>
<proteinExistence type="predicted"/>
<evidence type="ECO:0000259" key="8">
    <source>
        <dbReference type="PROSITE" id="PS50850"/>
    </source>
</evidence>
<dbReference type="PANTHER" id="PTHR43124:SF3">
    <property type="entry name" value="CHLORAMPHENICOL EFFLUX PUMP RV0191"/>
    <property type="match status" value="1"/>
</dbReference>
<keyword evidence="3" id="KW-1003">Cell membrane</keyword>
<dbReference type="STRING" id="36849.OXPF_27040"/>
<evidence type="ECO:0000256" key="3">
    <source>
        <dbReference type="ARBA" id="ARBA00022475"/>
    </source>
</evidence>
<feature type="transmembrane region" description="Helical" evidence="7">
    <location>
        <begin position="44"/>
        <end position="64"/>
    </location>
</feature>
<evidence type="ECO:0000256" key="1">
    <source>
        <dbReference type="ARBA" id="ARBA00004651"/>
    </source>
</evidence>
<feature type="transmembrane region" description="Helical" evidence="7">
    <location>
        <begin position="209"/>
        <end position="231"/>
    </location>
</feature>
<dbReference type="AlphaFoldDB" id="A0A0P8W6Q5"/>
<evidence type="ECO:0000256" key="5">
    <source>
        <dbReference type="ARBA" id="ARBA00022989"/>
    </source>
</evidence>
<evidence type="ECO:0000313" key="10">
    <source>
        <dbReference type="Proteomes" id="UP000050326"/>
    </source>
</evidence>
<dbReference type="PROSITE" id="PS00216">
    <property type="entry name" value="SUGAR_TRANSPORT_1"/>
    <property type="match status" value="1"/>
</dbReference>
<evidence type="ECO:0000256" key="6">
    <source>
        <dbReference type="ARBA" id="ARBA00023136"/>
    </source>
</evidence>
<dbReference type="GO" id="GO:0005886">
    <property type="term" value="C:plasma membrane"/>
    <property type="evidence" value="ECO:0007669"/>
    <property type="project" value="UniProtKB-SubCell"/>
</dbReference>
<keyword evidence="5 7" id="KW-1133">Transmembrane helix</keyword>